<accession>A0A0A8ZPS9</accession>
<proteinExistence type="predicted"/>
<evidence type="ECO:0000313" key="1">
    <source>
        <dbReference type="EMBL" id="JAD41419.1"/>
    </source>
</evidence>
<sequence>MERSAERPCR</sequence>
<reference evidence="1" key="2">
    <citation type="journal article" date="2015" name="Data Brief">
        <title>Shoot transcriptome of the giant reed, Arundo donax.</title>
        <authorList>
            <person name="Barrero R.A."/>
            <person name="Guerrero F.D."/>
            <person name="Moolhuijzen P."/>
            <person name="Goolsby J.A."/>
            <person name="Tidwell J."/>
            <person name="Bellgard S.E."/>
            <person name="Bellgard M.I."/>
        </authorList>
    </citation>
    <scope>NUCLEOTIDE SEQUENCE</scope>
    <source>
        <tissue evidence="1">Shoot tissue taken approximately 20 cm above the soil surface</tissue>
    </source>
</reference>
<protein>
    <submittedName>
        <fullName evidence="1">Uncharacterized protein</fullName>
    </submittedName>
</protein>
<dbReference type="EMBL" id="GBRH01256476">
    <property type="protein sequence ID" value="JAD41419.1"/>
    <property type="molecule type" value="Transcribed_RNA"/>
</dbReference>
<organism evidence="1">
    <name type="scientific">Arundo donax</name>
    <name type="common">Giant reed</name>
    <name type="synonym">Donax arundinaceus</name>
    <dbReference type="NCBI Taxonomy" id="35708"/>
    <lineage>
        <taxon>Eukaryota</taxon>
        <taxon>Viridiplantae</taxon>
        <taxon>Streptophyta</taxon>
        <taxon>Embryophyta</taxon>
        <taxon>Tracheophyta</taxon>
        <taxon>Spermatophyta</taxon>
        <taxon>Magnoliopsida</taxon>
        <taxon>Liliopsida</taxon>
        <taxon>Poales</taxon>
        <taxon>Poaceae</taxon>
        <taxon>PACMAD clade</taxon>
        <taxon>Arundinoideae</taxon>
        <taxon>Arundineae</taxon>
        <taxon>Arundo</taxon>
    </lineage>
</organism>
<name>A0A0A8ZPS9_ARUDO</name>
<reference evidence="1" key="1">
    <citation type="submission" date="2014-09" db="EMBL/GenBank/DDBJ databases">
        <authorList>
            <person name="Magalhaes I.L.F."/>
            <person name="Oliveira U."/>
            <person name="Santos F.R."/>
            <person name="Vidigal T.H.D.A."/>
            <person name="Brescovit A.D."/>
            <person name="Santos A.J."/>
        </authorList>
    </citation>
    <scope>NUCLEOTIDE SEQUENCE</scope>
    <source>
        <tissue evidence="1">Shoot tissue taken approximately 20 cm above the soil surface</tissue>
    </source>
</reference>